<dbReference type="InterPro" id="IPR007278">
    <property type="entry name" value="DUF397"/>
</dbReference>
<dbReference type="Proteomes" id="UP000542210">
    <property type="component" value="Unassembled WGS sequence"/>
</dbReference>
<protein>
    <recommendedName>
        <fullName evidence="1">DUF397 domain-containing protein</fullName>
    </recommendedName>
</protein>
<name>A0A7W7D2Y6_9ACTN</name>
<proteinExistence type="predicted"/>
<comment type="caution">
    <text evidence="2">The sequence shown here is derived from an EMBL/GenBank/DDBJ whole genome shotgun (WGS) entry which is preliminary data.</text>
</comment>
<organism evidence="2 3">
    <name type="scientific">Sphaerisporangium siamense</name>
    <dbReference type="NCBI Taxonomy" id="795645"/>
    <lineage>
        <taxon>Bacteria</taxon>
        <taxon>Bacillati</taxon>
        <taxon>Actinomycetota</taxon>
        <taxon>Actinomycetes</taxon>
        <taxon>Streptosporangiales</taxon>
        <taxon>Streptosporangiaceae</taxon>
        <taxon>Sphaerisporangium</taxon>
    </lineage>
</organism>
<feature type="domain" description="DUF397" evidence="1">
    <location>
        <begin position="10"/>
        <end position="61"/>
    </location>
</feature>
<gene>
    <name evidence="2" type="ORF">BJ982_000578</name>
</gene>
<evidence type="ECO:0000313" key="2">
    <source>
        <dbReference type="EMBL" id="MBB4699034.1"/>
    </source>
</evidence>
<dbReference type="AlphaFoldDB" id="A0A7W7D2Y6"/>
<dbReference type="RefSeq" id="WP_184876282.1">
    <property type="nucleotide sequence ID" value="NZ_BOOV01000035.1"/>
</dbReference>
<keyword evidence="3" id="KW-1185">Reference proteome</keyword>
<dbReference type="EMBL" id="JACHND010000001">
    <property type="protein sequence ID" value="MBB4699034.1"/>
    <property type="molecule type" value="Genomic_DNA"/>
</dbReference>
<evidence type="ECO:0000313" key="3">
    <source>
        <dbReference type="Proteomes" id="UP000542210"/>
    </source>
</evidence>
<reference evidence="2 3" key="1">
    <citation type="submission" date="2020-08" db="EMBL/GenBank/DDBJ databases">
        <title>Sequencing the genomes of 1000 actinobacteria strains.</title>
        <authorList>
            <person name="Klenk H.-P."/>
        </authorList>
    </citation>
    <scope>NUCLEOTIDE SEQUENCE [LARGE SCALE GENOMIC DNA]</scope>
    <source>
        <strain evidence="2 3">DSM 45784</strain>
    </source>
</reference>
<evidence type="ECO:0000259" key="1">
    <source>
        <dbReference type="Pfam" id="PF04149"/>
    </source>
</evidence>
<sequence>MSVTGSGCRDWRKSSYSTNGNCVAVGFGAGAQVLVRDTKNPRGAVVACGRVAWNDFVRSIKAG</sequence>
<accession>A0A7W7D2Y6</accession>
<dbReference type="Pfam" id="PF04149">
    <property type="entry name" value="DUF397"/>
    <property type="match status" value="1"/>
</dbReference>